<evidence type="ECO:0000313" key="4">
    <source>
        <dbReference type="Proteomes" id="UP001211872"/>
    </source>
</evidence>
<dbReference type="InterPro" id="IPR018639">
    <property type="entry name" value="DUF2062"/>
</dbReference>
<keyword evidence="4" id="KW-1185">Reference proteome</keyword>
<dbReference type="PANTHER" id="PTHR35102">
    <property type="entry name" value="E3 UBIQUITIN-PROTEIN LIGASE"/>
    <property type="match status" value="1"/>
</dbReference>
<reference evidence="3 4" key="1">
    <citation type="journal article" date="2011" name="Int. J. Syst. Evol. Microbiol.">
        <title>Hymenobacter yonginensis sp. nov., isolated from a mesotrophic artificial lake.</title>
        <authorList>
            <person name="Joung Y."/>
            <person name="Cho S.H."/>
            <person name="Kim H."/>
            <person name="Kim S.B."/>
            <person name="Joh K."/>
        </authorList>
    </citation>
    <scope>NUCLEOTIDE SEQUENCE [LARGE SCALE GENOMIC DNA]</scope>
    <source>
        <strain evidence="3 4">KCTC 22745</strain>
    </source>
</reference>
<evidence type="ECO:0000313" key="3">
    <source>
        <dbReference type="EMBL" id="WBO86416.1"/>
    </source>
</evidence>
<evidence type="ECO:0000256" key="1">
    <source>
        <dbReference type="SAM" id="Phobius"/>
    </source>
</evidence>
<name>A0ABY7PU19_9BACT</name>
<dbReference type="PANTHER" id="PTHR35102:SF1">
    <property type="entry name" value="E3 UBIQUITIN-PROTEIN LIGASE"/>
    <property type="match status" value="1"/>
</dbReference>
<organism evidence="3 4">
    <name type="scientific">Hymenobacter yonginensis</name>
    <dbReference type="NCBI Taxonomy" id="748197"/>
    <lineage>
        <taxon>Bacteria</taxon>
        <taxon>Pseudomonadati</taxon>
        <taxon>Bacteroidota</taxon>
        <taxon>Cytophagia</taxon>
        <taxon>Cytophagales</taxon>
        <taxon>Hymenobacteraceae</taxon>
        <taxon>Hymenobacter</taxon>
    </lineage>
</organism>
<keyword evidence="1" id="KW-1133">Transmembrane helix</keyword>
<feature type="transmembrane region" description="Helical" evidence="1">
    <location>
        <begin position="49"/>
        <end position="73"/>
    </location>
</feature>
<dbReference type="Proteomes" id="UP001211872">
    <property type="component" value="Chromosome"/>
</dbReference>
<feature type="transmembrane region" description="Helical" evidence="1">
    <location>
        <begin position="80"/>
        <end position="101"/>
    </location>
</feature>
<dbReference type="EMBL" id="CP115396">
    <property type="protein sequence ID" value="WBO86416.1"/>
    <property type="molecule type" value="Genomic_DNA"/>
</dbReference>
<dbReference type="Pfam" id="PF09835">
    <property type="entry name" value="DUF2062"/>
    <property type="match status" value="1"/>
</dbReference>
<proteinExistence type="predicted"/>
<keyword evidence="1" id="KW-0472">Membrane</keyword>
<feature type="domain" description="DUF2062" evidence="2">
    <location>
        <begin position="32"/>
        <end position="173"/>
    </location>
</feature>
<dbReference type="RefSeq" id="WP_270129008.1">
    <property type="nucleotide sequence ID" value="NZ_CP115396.1"/>
</dbReference>
<gene>
    <name evidence="3" type="ORF">O9Z63_09165</name>
</gene>
<accession>A0ABY7PU19</accession>
<keyword evidence="1" id="KW-0812">Transmembrane</keyword>
<evidence type="ECO:0000259" key="2">
    <source>
        <dbReference type="Pfam" id="PF09835"/>
    </source>
</evidence>
<protein>
    <submittedName>
        <fullName evidence="3">DUF2062 domain-containing protein</fullName>
    </submittedName>
</protein>
<feature type="transmembrane region" description="Helical" evidence="1">
    <location>
        <begin position="135"/>
        <end position="162"/>
    </location>
</feature>
<sequence length="180" mass="19348">MPVSKPSDLPEPVAAPPSAPASWWRRRIVGPVLNVLRQGLTPAQLSLTVALGVIFGLVPTLGVTTLLCSVAAVRLRLNVAALLLVSHLLSPLQLLLIIPAMHAGAELLGGNTGPELTLAQLQYLFGHDWLAALHLLWHAMLGALLLWALASVPVGLILNFALRPVFRRLLAKQKRNEVTM</sequence>